<reference evidence="2" key="1">
    <citation type="submission" date="2021-03" db="EMBL/GenBank/DDBJ databases">
        <title>Draft genome sequence of rust myrtle Austropuccinia psidii MF-1, a brazilian biotype.</title>
        <authorList>
            <person name="Quecine M.C."/>
            <person name="Pachon D.M.R."/>
            <person name="Bonatelli M.L."/>
            <person name="Correr F.H."/>
            <person name="Franceschini L.M."/>
            <person name="Leite T.F."/>
            <person name="Margarido G.R.A."/>
            <person name="Almeida C.A."/>
            <person name="Ferrarezi J.A."/>
            <person name="Labate C.A."/>
        </authorList>
    </citation>
    <scope>NUCLEOTIDE SEQUENCE</scope>
    <source>
        <strain evidence="2">MF-1</strain>
    </source>
</reference>
<organism evidence="2 3">
    <name type="scientific">Austropuccinia psidii MF-1</name>
    <dbReference type="NCBI Taxonomy" id="1389203"/>
    <lineage>
        <taxon>Eukaryota</taxon>
        <taxon>Fungi</taxon>
        <taxon>Dikarya</taxon>
        <taxon>Basidiomycota</taxon>
        <taxon>Pucciniomycotina</taxon>
        <taxon>Pucciniomycetes</taxon>
        <taxon>Pucciniales</taxon>
        <taxon>Sphaerophragmiaceae</taxon>
        <taxon>Austropuccinia</taxon>
    </lineage>
</organism>
<evidence type="ECO:0000256" key="1">
    <source>
        <dbReference type="SAM" id="MobiDB-lite"/>
    </source>
</evidence>
<feature type="compositionally biased region" description="Basic residues" evidence="1">
    <location>
        <begin position="43"/>
        <end position="54"/>
    </location>
</feature>
<name>A0A9Q3FNZ1_9BASI</name>
<protein>
    <submittedName>
        <fullName evidence="2">Uncharacterized protein</fullName>
    </submittedName>
</protein>
<feature type="region of interest" description="Disordered" evidence="1">
    <location>
        <begin position="99"/>
        <end position="121"/>
    </location>
</feature>
<dbReference type="OrthoDB" id="8942758at2759"/>
<feature type="compositionally biased region" description="Basic and acidic residues" evidence="1">
    <location>
        <begin position="7"/>
        <end position="26"/>
    </location>
</feature>
<dbReference type="Proteomes" id="UP000765509">
    <property type="component" value="Unassembled WGS sequence"/>
</dbReference>
<evidence type="ECO:0000313" key="2">
    <source>
        <dbReference type="EMBL" id="MBW0541273.1"/>
    </source>
</evidence>
<evidence type="ECO:0000313" key="3">
    <source>
        <dbReference type="Proteomes" id="UP000765509"/>
    </source>
</evidence>
<comment type="caution">
    <text evidence="2">The sequence shown here is derived from an EMBL/GenBank/DDBJ whole genome shotgun (WGS) entry which is preliminary data.</text>
</comment>
<accession>A0A9Q3FNZ1</accession>
<feature type="compositionally biased region" description="Basic and acidic residues" evidence="1">
    <location>
        <begin position="110"/>
        <end position="121"/>
    </location>
</feature>
<feature type="region of interest" description="Disordered" evidence="1">
    <location>
        <begin position="1"/>
        <end position="65"/>
    </location>
</feature>
<gene>
    <name evidence="2" type="ORF">O181_080988</name>
</gene>
<keyword evidence="3" id="KW-1185">Reference proteome</keyword>
<dbReference type="AlphaFoldDB" id="A0A9Q3FNZ1"/>
<feature type="compositionally biased region" description="Polar residues" evidence="1">
    <location>
        <begin position="29"/>
        <end position="39"/>
    </location>
</feature>
<dbReference type="EMBL" id="AVOT02045943">
    <property type="protein sequence ID" value="MBW0541273.1"/>
    <property type="molecule type" value="Genomic_DNA"/>
</dbReference>
<sequence>MDITLELDTRYHERKKEKGGNQEKRPPITGSNPSRPPQDSSSKRPHHKKNKKGKQFQVSKDKPLSALLNKDNKLISSEKEWRIKEGLCTYCGGRHPIKKCFKRPQNKPGPSRDFRSKKGKA</sequence>
<proteinExistence type="predicted"/>